<dbReference type="PANTHER" id="PTHR46368">
    <property type="match status" value="1"/>
</dbReference>
<dbReference type="Pfam" id="PF22725">
    <property type="entry name" value="GFO_IDH_MocA_C3"/>
    <property type="match status" value="1"/>
</dbReference>
<proteinExistence type="inferred from homology"/>
<dbReference type="InterPro" id="IPR000683">
    <property type="entry name" value="Gfo/Idh/MocA-like_OxRdtase_N"/>
</dbReference>
<evidence type="ECO:0000259" key="2">
    <source>
        <dbReference type="Pfam" id="PF01408"/>
    </source>
</evidence>
<dbReference type="OrthoDB" id="2129491at2759"/>
<dbReference type="PANTHER" id="PTHR46368:SF4">
    <property type="entry name" value="OS10G0403700 PROTEIN"/>
    <property type="match status" value="1"/>
</dbReference>
<dbReference type="InterPro" id="IPR055170">
    <property type="entry name" value="GFO_IDH_MocA-like_dom"/>
</dbReference>
<dbReference type="Pfam" id="PF01408">
    <property type="entry name" value="GFO_IDH_MocA"/>
    <property type="match status" value="1"/>
</dbReference>
<evidence type="ECO:0000259" key="3">
    <source>
        <dbReference type="Pfam" id="PF22725"/>
    </source>
</evidence>
<reference evidence="4" key="1">
    <citation type="submission" date="2019-11" db="EMBL/GenBank/DDBJ databases">
        <authorList>
            <person name="Liu Y."/>
            <person name="Hou J."/>
            <person name="Li T.-Q."/>
            <person name="Guan C.-H."/>
            <person name="Wu X."/>
            <person name="Wu H.-Z."/>
            <person name="Ling F."/>
            <person name="Zhang R."/>
            <person name="Shi X.-G."/>
            <person name="Ren J.-P."/>
            <person name="Chen E.-F."/>
            <person name="Sun J.-M."/>
        </authorList>
    </citation>
    <scope>NUCLEOTIDE SEQUENCE</scope>
    <source>
        <strain evidence="4">Adult_tree_wgs_1</strain>
        <tissue evidence="4">Leaves</tissue>
    </source>
</reference>
<organism evidence="4 5">
    <name type="scientific">Rhododendron simsii</name>
    <name type="common">Sims's rhododendron</name>
    <dbReference type="NCBI Taxonomy" id="118357"/>
    <lineage>
        <taxon>Eukaryota</taxon>
        <taxon>Viridiplantae</taxon>
        <taxon>Streptophyta</taxon>
        <taxon>Embryophyta</taxon>
        <taxon>Tracheophyta</taxon>
        <taxon>Spermatophyta</taxon>
        <taxon>Magnoliopsida</taxon>
        <taxon>eudicotyledons</taxon>
        <taxon>Gunneridae</taxon>
        <taxon>Pentapetalae</taxon>
        <taxon>asterids</taxon>
        <taxon>Ericales</taxon>
        <taxon>Ericaceae</taxon>
        <taxon>Ericoideae</taxon>
        <taxon>Rhodoreae</taxon>
        <taxon>Rhododendron</taxon>
    </lineage>
</organism>
<dbReference type="Gene3D" id="3.30.360.10">
    <property type="entry name" value="Dihydrodipicolinate Reductase, domain 2"/>
    <property type="match status" value="1"/>
</dbReference>
<evidence type="ECO:0008006" key="6">
    <source>
        <dbReference type="Google" id="ProtNLM"/>
    </source>
</evidence>
<dbReference type="InterPro" id="IPR036291">
    <property type="entry name" value="NAD(P)-bd_dom_sf"/>
</dbReference>
<keyword evidence="5" id="KW-1185">Reference proteome</keyword>
<dbReference type="SUPFAM" id="SSF55347">
    <property type="entry name" value="Glyceraldehyde-3-phosphate dehydrogenase-like, C-terminal domain"/>
    <property type="match status" value="1"/>
</dbReference>
<feature type="domain" description="GFO/IDH/MocA-like oxidoreductase" evidence="3">
    <location>
        <begin position="141"/>
        <end position="272"/>
    </location>
</feature>
<evidence type="ECO:0000313" key="5">
    <source>
        <dbReference type="Proteomes" id="UP000626092"/>
    </source>
</evidence>
<evidence type="ECO:0000313" key="4">
    <source>
        <dbReference type="EMBL" id="KAF7127324.1"/>
    </source>
</evidence>
<sequence>MESAETQIRFGILGCAQIAKKLSRAITLAPNAALYAVASRSSDKAKAFAAANGFPPSAKAYGSYEALLDDPDVDAVYVPLPTSLHRQWAVKVAEKKKHVLLEKPVALNAAELEEILAACESNGVQFMDATMWMHHPRTAVMKELLDDSERFGEIKVIHSTFTFAGGPDFLTDNIRVSPHLDALGALGDVGWYCIRSILWAASYHLPQTAVASRNPVINDAGVILSCGASLYWPDGKFTEILTNISNKVATFHCSFFTSLSLDLTVLGTKSSLRVNDYAGPLDEKAASFHVTTQFGFGKPLVKEEWVACESPQEAGMVGEFARLVAGIKRNGCKPEKEWGVLSWKTQVVLDAVKASIDRGFEPVEIVT</sequence>
<dbReference type="AlphaFoldDB" id="A0A834GB28"/>
<dbReference type="GO" id="GO:0000166">
    <property type="term" value="F:nucleotide binding"/>
    <property type="evidence" value="ECO:0007669"/>
    <property type="project" value="InterPro"/>
</dbReference>
<dbReference type="EMBL" id="WJXA01000011">
    <property type="protein sequence ID" value="KAF7127324.1"/>
    <property type="molecule type" value="Genomic_DNA"/>
</dbReference>
<dbReference type="SUPFAM" id="SSF51735">
    <property type="entry name" value="NAD(P)-binding Rossmann-fold domains"/>
    <property type="match status" value="1"/>
</dbReference>
<dbReference type="Proteomes" id="UP000626092">
    <property type="component" value="Unassembled WGS sequence"/>
</dbReference>
<feature type="domain" description="Gfo/Idh/MocA-like oxidoreductase N-terminal" evidence="2">
    <location>
        <begin position="8"/>
        <end position="127"/>
    </location>
</feature>
<comment type="caution">
    <text evidence="4">The sequence shown here is derived from an EMBL/GenBank/DDBJ whole genome shotgun (WGS) entry which is preliminary data.</text>
</comment>
<name>A0A834GB28_RHOSS</name>
<protein>
    <recommendedName>
        <fullName evidence="6">Oxidoreductase</fullName>
    </recommendedName>
</protein>
<comment type="similarity">
    <text evidence="1">Belongs to the Gfo/Idh/MocA family.</text>
</comment>
<gene>
    <name evidence="4" type="ORF">RHSIM_Rhsim11G0090400</name>
</gene>
<dbReference type="Gene3D" id="3.40.50.720">
    <property type="entry name" value="NAD(P)-binding Rossmann-like Domain"/>
    <property type="match status" value="1"/>
</dbReference>
<accession>A0A834GB28</accession>
<evidence type="ECO:0000256" key="1">
    <source>
        <dbReference type="ARBA" id="ARBA00010928"/>
    </source>
</evidence>